<gene>
    <name evidence="2" type="ORF">G3M78_02590</name>
</gene>
<dbReference type="GO" id="GO:0008483">
    <property type="term" value="F:transaminase activity"/>
    <property type="evidence" value="ECO:0007669"/>
    <property type="project" value="UniProtKB-KW"/>
</dbReference>
<evidence type="ECO:0000259" key="1">
    <source>
        <dbReference type="Pfam" id="PF00155"/>
    </source>
</evidence>
<dbReference type="CDD" id="cd00609">
    <property type="entry name" value="AAT_like"/>
    <property type="match status" value="1"/>
</dbReference>
<reference evidence="3" key="1">
    <citation type="submission" date="2020-02" db="EMBL/GenBank/DDBJ databases">
        <title>Genomic and physiological characterization of two novel Nitrospinaceae genera.</title>
        <authorList>
            <person name="Mueller A.J."/>
            <person name="Jung M.-Y."/>
            <person name="Strachan C.R."/>
            <person name="Herbold C.W."/>
            <person name="Kirkegaard R.H."/>
            <person name="Daims H."/>
        </authorList>
    </citation>
    <scope>NUCLEOTIDE SEQUENCE [LARGE SCALE GENOMIC DNA]</scope>
</reference>
<dbReference type="InterPro" id="IPR015424">
    <property type="entry name" value="PyrdxlP-dep_Trfase"/>
</dbReference>
<dbReference type="SUPFAM" id="SSF53383">
    <property type="entry name" value="PLP-dependent transferases"/>
    <property type="match status" value="1"/>
</dbReference>
<dbReference type="InterPro" id="IPR015421">
    <property type="entry name" value="PyrdxlP-dep_Trfase_major"/>
</dbReference>
<dbReference type="PANTHER" id="PTHR42691">
    <property type="entry name" value="ASPARTATE AMINOTRANSFERASE YHDR-RELATED"/>
    <property type="match status" value="1"/>
</dbReference>
<evidence type="ECO:0000313" key="2">
    <source>
        <dbReference type="EMBL" id="QPJ64343.1"/>
    </source>
</evidence>
<dbReference type="AlphaFoldDB" id="A0A7T0C0L8"/>
<dbReference type="EMBL" id="CP048620">
    <property type="protein sequence ID" value="QPJ64343.1"/>
    <property type="molecule type" value="Genomic_DNA"/>
</dbReference>
<sequence length="402" mass="44152">MQANNSMSVEFSSVREQAREEYEKFLGTFLRDSPVVARRGDPKVADLVFGDPHDPSLSGIAEALHAAVDVSADLGYRYLHHLPEAREAATDALSQRTGLNFESDDLFLNTGAFSGLVCCLQALCDPGSEALYLSPPWFYYRSMIKSVGAIPKGVDLNPEDWGLPLDAIKSAIGPKTSAVLINSPHNPSGKVLSDEELSALAEILTEASRRLGREIPIISDEAYSRIVFDQAHAPTPARHYAATIVLYTYGKTLLAPSLRMGYMALAPGFPDSARMRRMFDAIQPMGGWLLPTCIGQRALPQLENLCVDLEQIKRRRDHLVSALREGGYRVVPAEGTFYMLVDSPDPDDIAFSLYLESRDVLVLPGSVLETPGTFRVSLTASDRMIEQAAEVFRKGYTPESPK</sequence>
<organism evidence="2 3">
    <name type="scientific">Candidatus Nitrohelix vancouverensis</name>
    <dbReference type="NCBI Taxonomy" id="2705534"/>
    <lineage>
        <taxon>Bacteria</taxon>
        <taxon>Pseudomonadati</taxon>
        <taxon>Nitrospinota/Tectimicrobiota group</taxon>
        <taxon>Nitrospinota</taxon>
        <taxon>Nitrospinia</taxon>
        <taxon>Nitrospinales</taxon>
        <taxon>Nitrospinaceae</taxon>
        <taxon>Candidatus Nitrohelix</taxon>
    </lineage>
</organism>
<proteinExistence type="predicted"/>
<dbReference type="PANTHER" id="PTHR42691:SF1">
    <property type="entry name" value="ASPARTATE AMINOTRANSFERASE YHDR-RELATED"/>
    <property type="match status" value="1"/>
</dbReference>
<dbReference type="InterPro" id="IPR004839">
    <property type="entry name" value="Aminotransferase_I/II_large"/>
</dbReference>
<protein>
    <submittedName>
        <fullName evidence="2">Aminotransferase class I/II-fold pyridoxal phosphate-dependent enzyme</fullName>
    </submittedName>
</protein>
<dbReference type="GO" id="GO:0030170">
    <property type="term" value="F:pyridoxal phosphate binding"/>
    <property type="evidence" value="ECO:0007669"/>
    <property type="project" value="InterPro"/>
</dbReference>
<dbReference type="Gene3D" id="3.40.640.10">
    <property type="entry name" value="Type I PLP-dependent aspartate aminotransferase-like (Major domain)"/>
    <property type="match status" value="1"/>
</dbReference>
<keyword evidence="2" id="KW-0032">Aminotransferase</keyword>
<evidence type="ECO:0000313" key="3">
    <source>
        <dbReference type="Proteomes" id="UP000594464"/>
    </source>
</evidence>
<dbReference type="KEGG" id="nva:G3M78_02590"/>
<name>A0A7T0C0L8_9BACT</name>
<dbReference type="Proteomes" id="UP000594464">
    <property type="component" value="Chromosome"/>
</dbReference>
<accession>A0A7T0C0L8</accession>
<keyword evidence="2" id="KW-0808">Transferase</keyword>
<dbReference type="Pfam" id="PF00155">
    <property type="entry name" value="Aminotran_1_2"/>
    <property type="match status" value="1"/>
</dbReference>
<feature type="domain" description="Aminotransferase class I/classII large" evidence="1">
    <location>
        <begin position="46"/>
        <end position="391"/>
    </location>
</feature>